<reference evidence="1" key="1">
    <citation type="journal article" date="2020" name="Stud. Mycol.">
        <title>101 Dothideomycetes genomes: a test case for predicting lifestyles and emergence of pathogens.</title>
        <authorList>
            <person name="Haridas S."/>
            <person name="Albert R."/>
            <person name="Binder M."/>
            <person name="Bloem J."/>
            <person name="Labutti K."/>
            <person name="Salamov A."/>
            <person name="Andreopoulos B."/>
            <person name="Baker S."/>
            <person name="Barry K."/>
            <person name="Bills G."/>
            <person name="Bluhm B."/>
            <person name="Cannon C."/>
            <person name="Castanera R."/>
            <person name="Culley D."/>
            <person name="Daum C."/>
            <person name="Ezra D."/>
            <person name="Gonzalez J."/>
            <person name="Henrissat B."/>
            <person name="Kuo A."/>
            <person name="Liang C."/>
            <person name="Lipzen A."/>
            <person name="Lutzoni F."/>
            <person name="Magnuson J."/>
            <person name="Mondo S."/>
            <person name="Nolan M."/>
            <person name="Ohm R."/>
            <person name="Pangilinan J."/>
            <person name="Park H.-J."/>
            <person name="Ramirez L."/>
            <person name="Alfaro M."/>
            <person name="Sun H."/>
            <person name="Tritt A."/>
            <person name="Yoshinaga Y."/>
            <person name="Zwiers L.-H."/>
            <person name="Turgeon B."/>
            <person name="Goodwin S."/>
            <person name="Spatafora J."/>
            <person name="Crous P."/>
            <person name="Grigoriev I."/>
        </authorList>
    </citation>
    <scope>NUCLEOTIDE SEQUENCE</scope>
    <source>
        <strain evidence="1">CBS 525.71</strain>
    </source>
</reference>
<dbReference type="EMBL" id="MU006737">
    <property type="protein sequence ID" value="KAF2623424.1"/>
    <property type="molecule type" value="Genomic_DNA"/>
</dbReference>
<evidence type="ECO:0000313" key="1">
    <source>
        <dbReference type="EMBL" id="KAF2623424.1"/>
    </source>
</evidence>
<comment type="caution">
    <text evidence="1">The sequence shown here is derived from an EMBL/GenBank/DDBJ whole genome shotgun (WGS) entry which is preliminary data.</text>
</comment>
<sequence>MASTILGIGSGKSRRNTTQLPAMINNMLNTGSCPGRRQWRDSMGQIHDQDLSMLFVCLCLHILEGTIKPSGEQVIYFTETGLFTHKEYSQYLANPSHKLGYLLSPTITEATLDEVAKGFTNGNRLTAELSYGANALTKSELGRILGWVPSTWTTLGKSHSRLSFKAL</sequence>
<accession>A0ACB6RR79</accession>
<organism evidence="1 2">
    <name type="scientific">Macroventuria anomochaeta</name>
    <dbReference type="NCBI Taxonomy" id="301207"/>
    <lineage>
        <taxon>Eukaryota</taxon>
        <taxon>Fungi</taxon>
        <taxon>Dikarya</taxon>
        <taxon>Ascomycota</taxon>
        <taxon>Pezizomycotina</taxon>
        <taxon>Dothideomycetes</taxon>
        <taxon>Pleosporomycetidae</taxon>
        <taxon>Pleosporales</taxon>
        <taxon>Pleosporineae</taxon>
        <taxon>Didymellaceae</taxon>
        <taxon>Macroventuria</taxon>
    </lineage>
</organism>
<protein>
    <submittedName>
        <fullName evidence="1">Uncharacterized protein</fullName>
    </submittedName>
</protein>
<name>A0ACB6RR79_9PLEO</name>
<evidence type="ECO:0000313" key="2">
    <source>
        <dbReference type="Proteomes" id="UP000799754"/>
    </source>
</evidence>
<keyword evidence="2" id="KW-1185">Reference proteome</keyword>
<dbReference type="Proteomes" id="UP000799754">
    <property type="component" value="Unassembled WGS sequence"/>
</dbReference>
<proteinExistence type="predicted"/>
<gene>
    <name evidence="1" type="ORF">BU25DRAFT_424934</name>
</gene>